<dbReference type="SUPFAM" id="SSF46938">
    <property type="entry name" value="CRAL/TRIO N-terminal domain"/>
    <property type="match status" value="1"/>
</dbReference>
<evidence type="ECO:0000256" key="2">
    <source>
        <dbReference type="ARBA" id="ARBA00004496"/>
    </source>
</evidence>
<dbReference type="Pfam" id="PF00650">
    <property type="entry name" value="CRAL_TRIO"/>
    <property type="match status" value="1"/>
</dbReference>
<feature type="domain" description="GOLD" evidence="12">
    <location>
        <begin position="564"/>
        <end position="665"/>
    </location>
</feature>
<dbReference type="InterPro" id="IPR009038">
    <property type="entry name" value="GOLD_dom"/>
</dbReference>
<dbReference type="GO" id="GO:0016020">
    <property type="term" value="C:membrane"/>
    <property type="evidence" value="ECO:0007669"/>
    <property type="project" value="UniProtKB-SubCell"/>
</dbReference>
<dbReference type="InterPro" id="IPR036598">
    <property type="entry name" value="GOLD_dom_sf"/>
</dbReference>
<dbReference type="SUPFAM" id="SSF52087">
    <property type="entry name" value="CRAL/TRIO domain"/>
    <property type="match status" value="1"/>
</dbReference>
<dbReference type="Proteomes" id="UP001359559">
    <property type="component" value="Unassembled WGS sequence"/>
</dbReference>
<dbReference type="PANTHER" id="PTHR45932">
    <property type="entry name" value="PATELLIN-1"/>
    <property type="match status" value="1"/>
</dbReference>
<dbReference type="CDD" id="cd00170">
    <property type="entry name" value="SEC14"/>
    <property type="match status" value="1"/>
</dbReference>
<keyword evidence="14" id="KW-1185">Reference proteome</keyword>
<reference evidence="13 14" key="1">
    <citation type="submission" date="2024-01" db="EMBL/GenBank/DDBJ databases">
        <title>The genomes of 5 underutilized Papilionoideae crops provide insights into root nodulation and disease resistance.</title>
        <authorList>
            <person name="Yuan L."/>
        </authorList>
    </citation>
    <scope>NUCLEOTIDE SEQUENCE [LARGE SCALE GENOMIC DNA]</scope>
    <source>
        <strain evidence="13">LY-2023</strain>
        <tissue evidence="13">Leaf</tissue>
    </source>
</reference>
<gene>
    <name evidence="13" type="ORF">RJT34_00674</name>
</gene>
<evidence type="ECO:0000256" key="5">
    <source>
        <dbReference type="ARBA" id="ARBA00022490"/>
    </source>
</evidence>
<dbReference type="SMART" id="SM01100">
    <property type="entry name" value="CRAL_TRIO_N"/>
    <property type="match status" value="1"/>
</dbReference>
<evidence type="ECO:0000256" key="10">
    <source>
        <dbReference type="SAM" id="MobiDB-lite"/>
    </source>
</evidence>
<keyword evidence="4" id="KW-0813">Transport</keyword>
<dbReference type="GO" id="GO:0005737">
    <property type="term" value="C:cytoplasm"/>
    <property type="evidence" value="ECO:0007669"/>
    <property type="project" value="UniProtKB-SubCell"/>
</dbReference>
<dbReference type="InterPro" id="IPR001251">
    <property type="entry name" value="CRAL-TRIO_dom"/>
</dbReference>
<dbReference type="InterPro" id="IPR036865">
    <property type="entry name" value="CRAL-TRIO_dom_sf"/>
</dbReference>
<dbReference type="GO" id="GO:0051301">
    <property type="term" value="P:cell division"/>
    <property type="evidence" value="ECO:0007669"/>
    <property type="project" value="UniProtKB-KW"/>
</dbReference>
<name>A0AAN9KGZ0_CLITE</name>
<evidence type="ECO:0000256" key="3">
    <source>
        <dbReference type="ARBA" id="ARBA00007155"/>
    </source>
</evidence>
<dbReference type="SUPFAM" id="SSF101576">
    <property type="entry name" value="Supernatant protein factor (SPF), C-terminal domain"/>
    <property type="match status" value="1"/>
</dbReference>
<dbReference type="GO" id="GO:0008289">
    <property type="term" value="F:lipid binding"/>
    <property type="evidence" value="ECO:0007669"/>
    <property type="project" value="UniProtKB-KW"/>
</dbReference>
<keyword evidence="6" id="KW-0132">Cell division</keyword>
<feature type="domain" description="CRAL-TRIO" evidence="11">
    <location>
        <begin position="385"/>
        <end position="560"/>
    </location>
</feature>
<evidence type="ECO:0000256" key="6">
    <source>
        <dbReference type="ARBA" id="ARBA00022618"/>
    </source>
</evidence>
<dbReference type="Gene3D" id="3.40.525.10">
    <property type="entry name" value="CRAL-TRIO lipid binding domain"/>
    <property type="match status" value="1"/>
</dbReference>
<evidence type="ECO:0000259" key="12">
    <source>
        <dbReference type="PROSITE" id="PS50866"/>
    </source>
</evidence>
<dbReference type="InterPro" id="IPR056794">
    <property type="entry name" value="PATL1-6_C_GOLD"/>
</dbReference>
<evidence type="ECO:0000313" key="13">
    <source>
        <dbReference type="EMBL" id="KAK7316889.1"/>
    </source>
</evidence>
<keyword evidence="5" id="KW-0963">Cytoplasm</keyword>
<keyword evidence="7" id="KW-0446">Lipid-binding</keyword>
<dbReference type="Gene3D" id="2.60.120.680">
    <property type="entry name" value="GOLD domain"/>
    <property type="match status" value="1"/>
</dbReference>
<keyword evidence="8" id="KW-0472">Membrane</keyword>
<evidence type="ECO:0000256" key="4">
    <source>
        <dbReference type="ARBA" id="ARBA00022448"/>
    </source>
</evidence>
<evidence type="ECO:0000256" key="1">
    <source>
        <dbReference type="ARBA" id="ARBA00004370"/>
    </source>
</evidence>
<feature type="region of interest" description="Disordered" evidence="10">
    <location>
        <begin position="294"/>
        <end position="330"/>
    </location>
</feature>
<organism evidence="13 14">
    <name type="scientific">Clitoria ternatea</name>
    <name type="common">Butterfly pea</name>
    <dbReference type="NCBI Taxonomy" id="43366"/>
    <lineage>
        <taxon>Eukaryota</taxon>
        <taxon>Viridiplantae</taxon>
        <taxon>Streptophyta</taxon>
        <taxon>Embryophyta</taxon>
        <taxon>Tracheophyta</taxon>
        <taxon>Spermatophyta</taxon>
        <taxon>Magnoliopsida</taxon>
        <taxon>eudicotyledons</taxon>
        <taxon>Gunneridae</taxon>
        <taxon>Pentapetalae</taxon>
        <taxon>rosids</taxon>
        <taxon>fabids</taxon>
        <taxon>Fabales</taxon>
        <taxon>Fabaceae</taxon>
        <taxon>Papilionoideae</taxon>
        <taxon>50 kb inversion clade</taxon>
        <taxon>NPAAA clade</taxon>
        <taxon>indigoferoid/millettioid clade</taxon>
        <taxon>Phaseoleae</taxon>
        <taxon>Clitoria</taxon>
    </lineage>
</organism>
<evidence type="ECO:0000256" key="7">
    <source>
        <dbReference type="ARBA" id="ARBA00023121"/>
    </source>
</evidence>
<dbReference type="PANTHER" id="PTHR45932:SF17">
    <property type="entry name" value="CELLULAR RETINALDEHYDE-BINDING_TRIPLE FUNCTION DOMAIN-CONTAINING PROTEIN"/>
    <property type="match status" value="1"/>
</dbReference>
<dbReference type="InterPro" id="IPR044834">
    <property type="entry name" value="PATL"/>
</dbReference>
<evidence type="ECO:0000256" key="9">
    <source>
        <dbReference type="ARBA" id="ARBA00023306"/>
    </source>
</evidence>
<evidence type="ECO:0008006" key="15">
    <source>
        <dbReference type="Google" id="ProtNLM"/>
    </source>
</evidence>
<dbReference type="InterPro" id="IPR036273">
    <property type="entry name" value="CRAL/TRIO_N_dom_sf"/>
</dbReference>
<dbReference type="EMBL" id="JAYKXN010000001">
    <property type="protein sequence ID" value="KAK7316889.1"/>
    <property type="molecule type" value="Genomic_DNA"/>
</dbReference>
<dbReference type="Pfam" id="PF25099">
    <property type="entry name" value="GOLD_PATL1_C"/>
    <property type="match status" value="1"/>
</dbReference>
<feature type="compositionally biased region" description="Basic and acidic residues" evidence="10">
    <location>
        <begin position="155"/>
        <end position="176"/>
    </location>
</feature>
<feature type="region of interest" description="Disordered" evidence="10">
    <location>
        <begin position="225"/>
        <end position="262"/>
    </location>
</feature>
<proteinExistence type="inferred from homology"/>
<feature type="compositionally biased region" description="Basic and acidic residues" evidence="10">
    <location>
        <begin position="227"/>
        <end position="244"/>
    </location>
</feature>
<comment type="caution">
    <text evidence="13">The sequence shown here is derived from an EMBL/GenBank/DDBJ whole genome shotgun (WGS) entry which is preliminary data.</text>
</comment>
<dbReference type="PROSITE" id="PS50191">
    <property type="entry name" value="CRAL_TRIO"/>
    <property type="match status" value="1"/>
</dbReference>
<keyword evidence="9" id="KW-0131">Cell cycle</keyword>
<dbReference type="Pfam" id="PF03765">
    <property type="entry name" value="CRAL_TRIO_N"/>
    <property type="match status" value="1"/>
</dbReference>
<accession>A0AAN9KGZ0</accession>
<comment type="subcellular location">
    <subcellularLocation>
        <location evidence="2">Cytoplasm</location>
    </subcellularLocation>
    <subcellularLocation>
        <location evidence="1">Membrane</location>
    </subcellularLocation>
</comment>
<dbReference type="SMART" id="SM00516">
    <property type="entry name" value="SEC14"/>
    <property type="match status" value="1"/>
</dbReference>
<feature type="region of interest" description="Disordered" evidence="10">
    <location>
        <begin position="131"/>
        <end position="195"/>
    </location>
</feature>
<evidence type="ECO:0000259" key="11">
    <source>
        <dbReference type="PROSITE" id="PS50191"/>
    </source>
</evidence>
<comment type="similarity">
    <text evidence="3">Belongs to the patellin family.</text>
</comment>
<dbReference type="InterPro" id="IPR011074">
    <property type="entry name" value="CRAL/TRIO_N_dom"/>
</dbReference>
<evidence type="ECO:0000313" key="14">
    <source>
        <dbReference type="Proteomes" id="UP001359559"/>
    </source>
</evidence>
<dbReference type="PROSITE" id="PS50866">
    <property type="entry name" value="GOLD"/>
    <property type="match status" value="1"/>
</dbReference>
<protein>
    <recommendedName>
        <fullName evidence="15">Patellin-3</fullName>
    </recommendedName>
</protein>
<feature type="compositionally biased region" description="Basic and acidic residues" evidence="10">
    <location>
        <begin position="300"/>
        <end position="322"/>
    </location>
</feature>
<sequence length="671" mass="75556">MVNINISAHDELFYEKKTWTWGLLLNQRHGCNSKQTKVQLTETSNASKSLIAPLCPGPGPGRAQFPSWQSLVLLLNPTLYNPFCIILHHITPFIFTLCFQKPISNHIARYLMAEEAPNTTATEVHVKGEEQVVDATDVSPPHKETTTTTTDTDVVVEKDTTEKPKEQEPEVSKSSDDNNNIPESGSFKEESTIVSDLPDTEKKALQELKHLIQEALNNHEFYTPLCPKEEKPRHDADNKDKEQADADVAVAPPEEEVKQETEVVEEKVAVAVSTIDEDGAKTVEAIEETVVSVTVSSSEEQEKVNSELEPPKEEVSEKKEEGAATTESAPEEVSIWGVPLLADERSDVILLKFLRARDFKVKDSLVMIKGTIQWRKEFGIDELLDEDLGDDLDKAVYMHGFDREGHPVCYNIYGEFQSKELYKKTFSDEEKRHRFLRWRIQFLEKSIRKLDFAPGGISTIVQVNDLKNSPGPGKWELRQATKQALQLLQDNYPEFVAKQVFINVPWWYLAVNRMISPFLTQRTKSKFVFAGPSKSAETLLRYIAAEQLPVKYGGLSKDGEFGISDAVTEITVRPAAKHTVEFPVSENCLLSWELRVIGWDISYGAEFVPSSEGSYTVIIQKARKVASSEEPVLCNNYKIGEPGKVVLSIDNQSSKKKKLLYRLKVKPLSSD</sequence>
<dbReference type="AlphaFoldDB" id="A0AAN9KGZ0"/>
<evidence type="ECO:0000256" key="8">
    <source>
        <dbReference type="ARBA" id="ARBA00023136"/>
    </source>
</evidence>